<evidence type="ECO:0000256" key="1">
    <source>
        <dbReference type="SAM" id="MobiDB-lite"/>
    </source>
</evidence>
<organism evidence="2 3">
    <name type="scientific">Dendrobium thyrsiflorum</name>
    <name type="common">Pinecone-like raceme dendrobium</name>
    <name type="synonym">Orchid</name>
    <dbReference type="NCBI Taxonomy" id="117978"/>
    <lineage>
        <taxon>Eukaryota</taxon>
        <taxon>Viridiplantae</taxon>
        <taxon>Streptophyta</taxon>
        <taxon>Embryophyta</taxon>
        <taxon>Tracheophyta</taxon>
        <taxon>Spermatophyta</taxon>
        <taxon>Magnoliopsida</taxon>
        <taxon>Liliopsida</taxon>
        <taxon>Asparagales</taxon>
        <taxon>Orchidaceae</taxon>
        <taxon>Epidendroideae</taxon>
        <taxon>Malaxideae</taxon>
        <taxon>Dendrobiinae</taxon>
        <taxon>Dendrobium</taxon>
    </lineage>
</organism>
<sequence length="211" mass="24362">MTIFYRKILGSCLSKHPLWIGEGVWANLSRAWASPENKQNRASNCGGLGSAHHTGASVRHTEHRRRLSFLVGSRHHWRCILGLTNIKMIISGLMRKREKLMVSHVLMRDHLQDRPSILSITHGQKRLEEDREGVDMLLRAVHLLQHFMMLVELKKPSVSQRVAGLTREIEKMRQIQAEMQVALRSFRAKHQKNKEQEPVHESQGSEDMDDD</sequence>
<reference evidence="2 3" key="1">
    <citation type="journal article" date="2024" name="Plant Biotechnol. J.">
        <title>Dendrobium thyrsiflorum genome and its molecular insights into genes involved in important horticultural traits.</title>
        <authorList>
            <person name="Chen B."/>
            <person name="Wang J.Y."/>
            <person name="Zheng P.J."/>
            <person name="Li K.L."/>
            <person name="Liang Y.M."/>
            <person name="Chen X.F."/>
            <person name="Zhang C."/>
            <person name="Zhao X."/>
            <person name="He X."/>
            <person name="Zhang G.Q."/>
            <person name="Liu Z.J."/>
            <person name="Xu Q."/>
        </authorList>
    </citation>
    <scope>NUCLEOTIDE SEQUENCE [LARGE SCALE GENOMIC DNA]</scope>
    <source>
        <strain evidence="2">GZMU011</strain>
    </source>
</reference>
<gene>
    <name evidence="2" type="ORF">M5K25_026528</name>
</gene>
<proteinExistence type="predicted"/>
<keyword evidence="3" id="KW-1185">Reference proteome</keyword>
<comment type="caution">
    <text evidence="2">The sequence shown here is derived from an EMBL/GenBank/DDBJ whole genome shotgun (WGS) entry which is preliminary data.</text>
</comment>
<dbReference type="EMBL" id="JANQDX010000019">
    <property type="protein sequence ID" value="KAL0904422.1"/>
    <property type="molecule type" value="Genomic_DNA"/>
</dbReference>
<name>A0ABD0TXS8_DENTH</name>
<dbReference type="AlphaFoldDB" id="A0ABD0TXS8"/>
<protein>
    <submittedName>
        <fullName evidence="2">Uncharacterized protein</fullName>
    </submittedName>
</protein>
<feature type="region of interest" description="Disordered" evidence="1">
    <location>
        <begin position="186"/>
        <end position="211"/>
    </location>
</feature>
<evidence type="ECO:0000313" key="3">
    <source>
        <dbReference type="Proteomes" id="UP001552299"/>
    </source>
</evidence>
<evidence type="ECO:0000313" key="2">
    <source>
        <dbReference type="EMBL" id="KAL0904422.1"/>
    </source>
</evidence>
<dbReference type="Proteomes" id="UP001552299">
    <property type="component" value="Unassembled WGS sequence"/>
</dbReference>
<accession>A0ABD0TXS8</accession>